<protein>
    <submittedName>
        <fullName evidence="1">Uncharacterized protein</fullName>
    </submittedName>
</protein>
<gene>
    <name evidence="1" type="ORF">CSOL1703_00017719</name>
</gene>
<name>A0A9P0EQ40_9HYPO</name>
<sequence length="564" mass="63832">MDYFLVGKYENELYKHGALISDLHPTVYTCPSEVASDIAKLDFDIQQLLAHIECPGDASTRASRFEDLGRTFFSRWIARGATPDLENSIENLQAALALTPPEAPLQTDREAGLFKAMRAKVIASNDKVYTDVYIRSLQNLLQSIGSKYLLPLAEAYGIRWIQFRDAEDLDEYTHLLQEVLDLPSSRDDLRRRPLMLLGGSYVTKHKVTGDLGHLDACFELYQEALDIPANTIAATIERALVLEGLGEAFRTRFFRLGDPKDAELSLRWCEEAVNTIPFDSSPITQFNLKSSLALCYAVRFGQHQSIVDVNISIRILVDALRILPENEPLHSSGNLKLAQLFQARYDQRHDVEDLDQTISLSKKAAGNSPHSRKSEIQLLHVLAKALNSRYRQLGHSEDVNESIEKLSKALSLTQGQDKTFQPELLETLANSYEFKYRRLASLEDLEMAISYRNQIITLLPTGHSELPTAYSALGSLYDDKSERTKTEEDYEMTLQTYQRAVDTALENDPTRVLYLQYLGIEYQKRFQRLNSQSDLHAATRTGWEEFGRLAGRGGESFSCVPGRY</sequence>
<proteinExistence type="predicted"/>
<dbReference type="Gene3D" id="1.25.40.10">
    <property type="entry name" value="Tetratricopeptide repeat domain"/>
    <property type="match status" value="1"/>
</dbReference>
<evidence type="ECO:0000313" key="2">
    <source>
        <dbReference type="Proteomes" id="UP000775872"/>
    </source>
</evidence>
<organism evidence="1 2">
    <name type="scientific">Clonostachys solani</name>
    <dbReference type="NCBI Taxonomy" id="160281"/>
    <lineage>
        <taxon>Eukaryota</taxon>
        <taxon>Fungi</taxon>
        <taxon>Dikarya</taxon>
        <taxon>Ascomycota</taxon>
        <taxon>Pezizomycotina</taxon>
        <taxon>Sordariomycetes</taxon>
        <taxon>Hypocreomycetidae</taxon>
        <taxon>Hypocreales</taxon>
        <taxon>Bionectriaceae</taxon>
        <taxon>Clonostachys</taxon>
    </lineage>
</organism>
<dbReference type="Proteomes" id="UP000775872">
    <property type="component" value="Unassembled WGS sequence"/>
</dbReference>
<dbReference type="InterPro" id="IPR011990">
    <property type="entry name" value="TPR-like_helical_dom_sf"/>
</dbReference>
<accession>A0A9P0EQ40</accession>
<dbReference type="EMBL" id="CABFOC020000057">
    <property type="protein sequence ID" value="CAH0055615.1"/>
    <property type="molecule type" value="Genomic_DNA"/>
</dbReference>
<dbReference type="SUPFAM" id="SSF48452">
    <property type="entry name" value="TPR-like"/>
    <property type="match status" value="1"/>
</dbReference>
<keyword evidence="2" id="KW-1185">Reference proteome</keyword>
<comment type="caution">
    <text evidence="1">The sequence shown here is derived from an EMBL/GenBank/DDBJ whole genome shotgun (WGS) entry which is preliminary data.</text>
</comment>
<dbReference type="AlphaFoldDB" id="A0A9P0EQ40"/>
<reference evidence="1" key="1">
    <citation type="submission" date="2021-10" db="EMBL/GenBank/DDBJ databases">
        <authorList>
            <person name="Piombo E."/>
        </authorList>
    </citation>
    <scope>NUCLEOTIDE SEQUENCE</scope>
</reference>
<evidence type="ECO:0000313" key="1">
    <source>
        <dbReference type="EMBL" id="CAH0055615.1"/>
    </source>
</evidence>
<dbReference type="OrthoDB" id="9991317at2759"/>